<evidence type="ECO:0000313" key="3">
    <source>
        <dbReference type="Proteomes" id="UP000295710"/>
    </source>
</evidence>
<evidence type="ECO:0000256" key="1">
    <source>
        <dbReference type="SAM" id="MobiDB-lite"/>
    </source>
</evidence>
<dbReference type="SUPFAM" id="SSF140453">
    <property type="entry name" value="EsxAB dimer-like"/>
    <property type="match status" value="1"/>
</dbReference>
<dbReference type="Gene3D" id="1.10.287.1060">
    <property type="entry name" value="ESAT-6-like"/>
    <property type="match status" value="1"/>
</dbReference>
<proteinExistence type="predicted"/>
<accession>A0A4R4FEA0</accession>
<dbReference type="RefSeq" id="WP_132277262.1">
    <property type="nucleotide sequence ID" value="NZ_JAOBST010000007.1"/>
</dbReference>
<dbReference type="InterPro" id="IPR036689">
    <property type="entry name" value="ESAT-6-like_sf"/>
</dbReference>
<keyword evidence="3" id="KW-1185">Reference proteome</keyword>
<name>A0A4R4FEA0_9FIRM</name>
<feature type="region of interest" description="Disordered" evidence="1">
    <location>
        <begin position="373"/>
        <end position="393"/>
    </location>
</feature>
<protein>
    <submittedName>
        <fullName evidence="2">WXG100 family type VII secretion target</fullName>
    </submittedName>
</protein>
<dbReference type="EMBL" id="SMMX01000006">
    <property type="protein sequence ID" value="TDA21887.1"/>
    <property type="molecule type" value="Genomic_DNA"/>
</dbReference>
<reference evidence="2 3" key="1">
    <citation type="journal article" date="2016" name="Nat. Microbiol.">
        <title>The Mouse Intestinal Bacterial Collection (miBC) provides host-specific insight into cultured diversity and functional potential of the gut microbiota.</title>
        <authorList>
            <person name="Lagkouvardos I."/>
            <person name="Pukall R."/>
            <person name="Abt B."/>
            <person name="Foesel B.U."/>
            <person name="Meier-Kolthoff J.P."/>
            <person name="Kumar N."/>
            <person name="Bresciani A."/>
            <person name="Martinez I."/>
            <person name="Just S."/>
            <person name="Ziegler C."/>
            <person name="Brugiroux S."/>
            <person name="Garzetti D."/>
            <person name="Wenning M."/>
            <person name="Bui T.P."/>
            <person name="Wang J."/>
            <person name="Hugenholtz F."/>
            <person name="Plugge C.M."/>
            <person name="Peterson D.A."/>
            <person name="Hornef M.W."/>
            <person name="Baines J.F."/>
            <person name="Smidt H."/>
            <person name="Walter J."/>
            <person name="Kristiansen K."/>
            <person name="Nielsen H.B."/>
            <person name="Haller D."/>
            <person name="Overmann J."/>
            <person name="Stecher B."/>
            <person name="Clavel T."/>
        </authorList>
    </citation>
    <scope>NUCLEOTIDE SEQUENCE [LARGE SCALE GENOMIC DNA]</scope>
    <source>
        <strain evidence="2 3">DSM 28560</strain>
    </source>
</reference>
<dbReference type="Pfam" id="PF06013">
    <property type="entry name" value="WXG100"/>
    <property type="match status" value="1"/>
</dbReference>
<dbReference type="InterPro" id="IPR010310">
    <property type="entry name" value="T7SS_ESAT-6-like"/>
</dbReference>
<evidence type="ECO:0000313" key="2">
    <source>
        <dbReference type="EMBL" id="TDA21887.1"/>
    </source>
</evidence>
<dbReference type="Proteomes" id="UP000295710">
    <property type="component" value="Unassembled WGS sequence"/>
</dbReference>
<organism evidence="2 3">
    <name type="scientific">Extibacter muris</name>
    <dbReference type="NCBI Taxonomy" id="1796622"/>
    <lineage>
        <taxon>Bacteria</taxon>
        <taxon>Bacillati</taxon>
        <taxon>Bacillota</taxon>
        <taxon>Clostridia</taxon>
        <taxon>Lachnospirales</taxon>
        <taxon>Lachnospiraceae</taxon>
        <taxon>Extibacter</taxon>
    </lineage>
</organism>
<dbReference type="AlphaFoldDB" id="A0A4R4FEA0"/>
<sequence>MAYIVIPAGFSADIESLNTVMSKSNLTYEFNKQLAQEKKITILKQVDSFIQSMADDIAGVLSTGTYDTGSPPVWTVHDGTVTMDGAAYTLTAADGTLNAGELERLLSDYRQNSSGTYREGAASADIRDEAEIRAIALSLLPGCGIERFVEDEDGTFTEGDAQENRKEADRLFADSLAASGVDLAADEDYKIEPISQTKLDDIIRSLRSDVVSPLLNRADEVKHAFQSSYADSDGKLSTFQSSMTAYDPIGHIDSSAIQDSYADMHDSTSSLQKEVLEKDTDRLESMVKTYETYTANEVALQQHIQEATKASEEAVVQGLAGAQKVKEESSRDNQERMESFTGKLPYTRIGKAENLEAGRFIVDPFWVTEQNTAGNTDGGNLEDDAVPASGSEVKEASATGRAVLEVLGAFAILGVRAMQEYTELRSFLDTIVNSKLPELWQGAGAEAYITRYQELAPSFQAIQDLIQDIGTGLQQNATYYEEADQAASAANSGR</sequence>
<gene>
    <name evidence="2" type="ORF">E1963_08985</name>
</gene>
<comment type="caution">
    <text evidence="2">The sequence shown here is derived from an EMBL/GenBank/DDBJ whole genome shotgun (WGS) entry which is preliminary data.</text>
</comment>